<gene>
    <name evidence="2" type="ORF">PoB_007068600</name>
</gene>
<feature type="region of interest" description="Disordered" evidence="1">
    <location>
        <begin position="1"/>
        <end position="43"/>
    </location>
</feature>
<dbReference type="AlphaFoldDB" id="A0AAV4DJ45"/>
<dbReference type="EMBL" id="BLXT01007928">
    <property type="protein sequence ID" value="GFO44181.1"/>
    <property type="molecule type" value="Genomic_DNA"/>
</dbReference>
<proteinExistence type="predicted"/>
<accession>A0AAV4DJ45</accession>
<organism evidence="2 3">
    <name type="scientific">Plakobranchus ocellatus</name>
    <dbReference type="NCBI Taxonomy" id="259542"/>
    <lineage>
        <taxon>Eukaryota</taxon>
        <taxon>Metazoa</taxon>
        <taxon>Spiralia</taxon>
        <taxon>Lophotrochozoa</taxon>
        <taxon>Mollusca</taxon>
        <taxon>Gastropoda</taxon>
        <taxon>Heterobranchia</taxon>
        <taxon>Euthyneura</taxon>
        <taxon>Panpulmonata</taxon>
        <taxon>Sacoglossa</taxon>
        <taxon>Placobranchoidea</taxon>
        <taxon>Plakobranchidae</taxon>
        <taxon>Plakobranchus</taxon>
    </lineage>
</organism>
<evidence type="ECO:0000256" key="1">
    <source>
        <dbReference type="SAM" id="MobiDB-lite"/>
    </source>
</evidence>
<dbReference type="Proteomes" id="UP000735302">
    <property type="component" value="Unassembled WGS sequence"/>
</dbReference>
<keyword evidence="3" id="KW-1185">Reference proteome</keyword>
<protein>
    <submittedName>
        <fullName evidence="2">Uncharacterized protein</fullName>
    </submittedName>
</protein>
<reference evidence="2 3" key="1">
    <citation type="journal article" date="2021" name="Elife">
        <title>Chloroplast acquisition without the gene transfer in kleptoplastic sea slugs, Plakobranchus ocellatus.</title>
        <authorList>
            <person name="Maeda T."/>
            <person name="Takahashi S."/>
            <person name="Yoshida T."/>
            <person name="Shimamura S."/>
            <person name="Takaki Y."/>
            <person name="Nagai Y."/>
            <person name="Toyoda A."/>
            <person name="Suzuki Y."/>
            <person name="Arimoto A."/>
            <person name="Ishii H."/>
            <person name="Satoh N."/>
            <person name="Nishiyama T."/>
            <person name="Hasebe M."/>
            <person name="Maruyama T."/>
            <person name="Minagawa J."/>
            <person name="Obokata J."/>
            <person name="Shigenobu S."/>
        </authorList>
    </citation>
    <scope>NUCLEOTIDE SEQUENCE [LARGE SCALE GENOMIC DNA]</scope>
</reference>
<sequence>MLRRTLKRRAEPPTNNDDDIHKVMQQPNAMSGHSRDVHQSVEKSFQTDTLEEFELLDQSYFSHIDDIMSKLGILEENQPSVSSS</sequence>
<evidence type="ECO:0000313" key="2">
    <source>
        <dbReference type="EMBL" id="GFO44181.1"/>
    </source>
</evidence>
<comment type="caution">
    <text evidence="2">The sequence shown here is derived from an EMBL/GenBank/DDBJ whole genome shotgun (WGS) entry which is preliminary data.</text>
</comment>
<evidence type="ECO:0000313" key="3">
    <source>
        <dbReference type="Proteomes" id="UP000735302"/>
    </source>
</evidence>
<name>A0AAV4DJ45_9GAST</name>